<dbReference type="Pfam" id="PF13671">
    <property type="entry name" value="AAA_33"/>
    <property type="match status" value="1"/>
</dbReference>
<name>A0ABV4BEV5_9GAMM</name>
<dbReference type="SUPFAM" id="SSF52540">
    <property type="entry name" value="P-loop containing nucleoside triphosphate hydrolases"/>
    <property type="match status" value="1"/>
</dbReference>
<dbReference type="InterPro" id="IPR038726">
    <property type="entry name" value="PDDEXK_AddAB-type"/>
</dbReference>
<dbReference type="Proteomes" id="UP001564408">
    <property type="component" value="Unassembled WGS sequence"/>
</dbReference>
<evidence type="ECO:0000259" key="1">
    <source>
        <dbReference type="Pfam" id="PF12705"/>
    </source>
</evidence>
<reference evidence="2 3" key="1">
    <citation type="submission" date="2024-05" db="EMBL/GenBank/DDBJ databases">
        <title>Genome Sequence and Characterization of the New Strain Purple Sulfur Bacterium of Genus Thioalkalicoccus.</title>
        <authorList>
            <person name="Bryantseva I.A."/>
            <person name="Kyndt J.A."/>
            <person name="Imhoff J.F."/>
        </authorList>
    </citation>
    <scope>NUCLEOTIDE SEQUENCE [LARGE SCALE GENOMIC DNA]</scope>
    <source>
        <strain evidence="2 3">Um2</strain>
    </source>
</reference>
<dbReference type="InterPro" id="IPR011604">
    <property type="entry name" value="PDDEXK-like_dom_sf"/>
</dbReference>
<dbReference type="Gene3D" id="3.90.320.10">
    <property type="match status" value="1"/>
</dbReference>
<proteinExistence type="predicted"/>
<evidence type="ECO:0000313" key="3">
    <source>
        <dbReference type="Proteomes" id="UP001564408"/>
    </source>
</evidence>
<keyword evidence="3" id="KW-1185">Reference proteome</keyword>
<dbReference type="EMBL" id="JBDKXB010000005">
    <property type="protein sequence ID" value="MEY6432053.1"/>
    <property type="molecule type" value="Genomic_DNA"/>
</dbReference>
<comment type="caution">
    <text evidence="2">The sequence shown here is derived from an EMBL/GenBank/DDBJ whole genome shotgun (WGS) entry which is preliminary data.</text>
</comment>
<protein>
    <submittedName>
        <fullName evidence="2">PD-(D/E)XK nuclease family protein</fullName>
    </submittedName>
</protein>
<sequence length="424" mass="45545">MASARAILVLIGLPGAGKTTIAQRLVARLGVRHVPIDDLRKVRVGAADIADELTRSASVGPLVFECSGASDDFEDILHHLGARGFQVRVALIEVSAEIALRRLATRAPRKDPKAGQSWAEHVDWVRCRLQLVPTDAEIDGERQEPDAAAEAAISAWLAPALAAAHDEPLPIPLTFSRLSTWQVCGREYASRYVQRMPPTAALPPIVEVGSAVHEALAWLFAPGAPQRTAAETLAMFDAALGCAPAGLPGAAHAWGRQLLADFHAEVYLGDRAETLAVEAEVTLPLAASLSLAGRLDRLARLPAGAIEVTEFKLRRTRHGSRPRIPELLQPAAYAAAVMSVQTTRVAFVRLHFLEQRQADRILLTETGAARVKLAVLRWVAALRRKGSAAHPGHHCRHCGYRLVCPESTAKTAAVSDSLATCLPD</sequence>
<organism evidence="2 3">
    <name type="scientific">Thioalkalicoccus limnaeus</name>
    <dbReference type="NCBI Taxonomy" id="120681"/>
    <lineage>
        <taxon>Bacteria</taxon>
        <taxon>Pseudomonadati</taxon>
        <taxon>Pseudomonadota</taxon>
        <taxon>Gammaproteobacteria</taxon>
        <taxon>Chromatiales</taxon>
        <taxon>Chromatiaceae</taxon>
        <taxon>Thioalkalicoccus</taxon>
    </lineage>
</organism>
<evidence type="ECO:0000313" key="2">
    <source>
        <dbReference type="EMBL" id="MEY6432053.1"/>
    </source>
</evidence>
<dbReference type="RefSeq" id="WP_369666426.1">
    <property type="nucleotide sequence ID" value="NZ_JBDKXB010000005.1"/>
</dbReference>
<dbReference type="Pfam" id="PF12705">
    <property type="entry name" value="PDDEXK_1"/>
    <property type="match status" value="1"/>
</dbReference>
<accession>A0ABV4BEV5</accession>
<dbReference type="Gene3D" id="3.40.50.300">
    <property type="entry name" value="P-loop containing nucleotide triphosphate hydrolases"/>
    <property type="match status" value="1"/>
</dbReference>
<gene>
    <name evidence="2" type="ORF">ABC977_06470</name>
</gene>
<feature type="domain" description="PD-(D/E)XK endonuclease-like" evidence="1">
    <location>
        <begin position="173"/>
        <end position="405"/>
    </location>
</feature>
<dbReference type="InterPro" id="IPR027417">
    <property type="entry name" value="P-loop_NTPase"/>
</dbReference>